<sequence>MNAIILDTETHTIDGYPIEISHSPCSFEQGVLEVDHNRNFDQYFSCPEPITFGAMAVHHILEADLVGCPSYDTFRLPANVTHIIGHNIDYDIRAIRLCDSSIQVKAICTLALSRMVWPDESHTLSALYYLLMEDKALARSHLRKAHNAKWDIYFTGVVLKAIVEKLGIKDMQSLYLFSEQARIPTKISFGKHKGMAIKDLPSDYIVWLLKQPDLDPYLVKALKG</sequence>
<dbReference type="AlphaFoldDB" id="R9B389"/>
<dbReference type="RefSeq" id="WP_016166784.1">
    <property type="nucleotide sequence ID" value="NZ_JHZG01000001.1"/>
</dbReference>
<evidence type="ECO:0000313" key="2">
    <source>
        <dbReference type="Proteomes" id="UP000016201"/>
    </source>
</evidence>
<dbReference type="CDD" id="cd06127">
    <property type="entry name" value="DEDDh"/>
    <property type="match status" value="1"/>
</dbReference>
<dbReference type="SUPFAM" id="SSF53098">
    <property type="entry name" value="Ribonuclease H-like"/>
    <property type="match status" value="1"/>
</dbReference>
<reference evidence="1 2" key="1">
    <citation type="submission" date="2013-03" db="EMBL/GenBank/DDBJ databases">
        <title>The Genome Sequence of Acinetobacter tandoii CIP 107469.</title>
        <authorList>
            <consortium name="The Broad Institute Genome Sequencing Platform"/>
            <consortium name="The Broad Institute Genome Sequencing Center for Infectious Disease"/>
            <person name="Cerqueira G."/>
            <person name="Feldgarden M."/>
            <person name="Courvalin P."/>
            <person name="Perichon B."/>
            <person name="Grillot-Courvalin C."/>
            <person name="Clermont D."/>
            <person name="Rocha E."/>
            <person name="Yoon E.-J."/>
            <person name="Nemec A."/>
            <person name="Walker B."/>
            <person name="Young S.K."/>
            <person name="Zeng Q."/>
            <person name="Gargeya S."/>
            <person name="Fitzgerald M."/>
            <person name="Haas B."/>
            <person name="Abouelleil A."/>
            <person name="Alvarado L."/>
            <person name="Arachchi H.M."/>
            <person name="Berlin A.M."/>
            <person name="Chapman S.B."/>
            <person name="Dewar J."/>
            <person name="Goldberg J."/>
            <person name="Griggs A."/>
            <person name="Gujja S."/>
            <person name="Hansen M."/>
            <person name="Howarth C."/>
            <person name="Imamovic A."/>
            <person name="Larimer J."/>
            <person name="McCowan C."/>
            <person name="Murphy C."/>
            <person name="Neiman D."/>
            <person name="Pearson M."/>
            <person name="Priest M."/>
            <person name="Roberts A."/>
            <person name="Saif S."/>
            <person name="Shea T."/>
            <person name="Sisk P."/>
            <person name="Sykes S."/>
            <person name="Wortman J."/>
            <person name="Nusbaum C."/>
            <person name="Birren B."/>
        </authorList>
    </citation>
    <scope>NUCLEOTIDE SEQUENCE [LARGE SCALE GENOMIC DNA]</scope>
    <source>
        <strain evidence="1 2">CIP 107469</strain>
    </source>
</reference>
<name>R9B389_9GAMM</name>
<dbReference type="Gene3D" id="3.30.420.10">
    <property type="entry name" value="Ribonuclease H-like superfamily/Ribonuclease H"/>
    <property type="match status" value="1"/>
</dbReference>
<dbReference type="PATRIC" id="fig|1120927.3.peg.1655"/>
<dbReference type="Pfam" id="PF12843">
    <property type="entry name" value="QSregVF_b"/>
    <property type="match status" value="1"/>
</dbReference>
<dbReference type="InterPro" id="IPR036397">
    <property type="entry name" value="RNaseH_sf"/>
</dbReference>
<evidence type="ECO:0000313" key="1">
    <source>
        <dbReference type="EMBL" id="EOR06841.1"/>
    </source>
</evidence>
<protein>
    <submittedName>
        <fullName evidence="1">Exodeoxyribonuclease X</fullName>
    </submittedName>
</protein>
<accession>R9B389</accession>
<dbReference type="EMBL" id="AQFM01000037">
    <property type="protein sequence ID" value="EOR06841.1"/>
    <property type="molecule type" value="Genomic_DNA"/>
</dbReference>
<dbReference type="InterPro" id="IPR012337">
    <property type="entry name" value="RNaseH-like_sf"/>
</dbReference>
<gene>
    <name evidence="1" type="ORF">I593_01708</name>
</gene>
<keyword evidence="2" id="KW-1185">Reference proteome</keyword>
<dbReference type="eggNOG" id="COG0847">
    <property type="taxonomic scope" value="Bacteria"/>
</dbReference>
<dbReference type="GO" id="GO:0003676">
    <property type="term" value="F:nucleic acid binding"/>
    <property type="evidence" value="ECO:0007669"/>
    <property type="project" value="InterPro"/>
</dbReference>
<dbReference type="InterPro" id="IPR024530">
    <property type="entry name" value="QSregVF_b"/>
</dbReference>
<proteinExistence type="predicted"/>
<dbReference type="Proteomes" id="UP000016201">
    <property type="component" value="Unassembled WGS sequence"/>
</dbReference>
<dbReference type="OrthoDB" id="7822240at2"/>
<organism evidence="1 2">
    <name type="scientific">Acinetobacter tandoii DSM 14970 = CIP 107469</name>
    <dbReference type="NCBI Taxonomy" id="1120927"/>
    <lineage>
        <taxon>Bacteria</taxon>
        <taxon>Pseudomonadati</taxon>
        <taxon>Pseudomonadota</taxon>
        <taxon>Gammaproteobacteria</taxon>
        <taxon>Moraxellales</taxon>
        <taxon>Moraxellaceae</taxon>
        <taxon>Acinetobacter</taxon>
    </lineage>
</organism>
<comment type="caution">
    <text evidence="1">The sequence shown here is derived from an EMBL/GenBank/DDBJ whole genome shotgun (WGS) entry which is preliminary data.</text>
</comment>